<evidence type="ECO:0000313" key="7">
    <source>
        <dbReference type="Proteomes" id="UP000648182"/>
    </source>
</evidence>
<dbReference type="Pfam" id="PF00005">
    <property type="entry name" value="ABC_tran"/>
    <property type="match status" value="1"/>
</dbReference>
<dbReference type="Gene3D" id="3.40.50.300">
    <property type="entry name" value="P-loop containing nucleotide triphosphate hydrolases"/>
    <property type="match status" value="1"/>
</dbReference>
<comment type="caution">
    <text evidence="6">The sequence shown here is derived from an EMBL/GenBank/DDBJ whole genome shotgun (WGS) entry which is preliminary data.</text>
</comment>
<dbReference type="SMART" id="SM00382">
    <property type="entry name" value="AAA"/>
    <property type="match status" value="1"/>
</dbReference>
<dbReference type="InterPro" id="IPR003593">
    <property type="entry name" value="AAA+_ATPase"/>
</dbReference>
<evidence type="ECO:0000256" key="1">
    <source>
        <dbReference type="ARBA" id="ARBA00005417"/>
    </source>
</evidence>
<dbReference type="InterPro" id="IPR025302">
    <property type="entry name" value="DrrA1/2-like_C"/>
</dbReference>
<dbReference type="InterPro" id="IPR027417">
    <property type="entry name" value="P-loop_NTPase"/>
</dbReference>
<protein>
    <submittedName>
        <fullName evidence="6">ABC transporter ATP-binding protein</fullName>
    </submittedName>
</protein>
<dbReference type="Pfam" id="PF13732">
    <property type="entry name" value="DrrA1-3_C"/>
    <property type="match status" value="1"/>
</dbReference>
<dbReference type="InterPro" id="IPR017871">
    <property type="entry name" value="ABC_transporter-like_CS"/>
</dbReference>
<proteinExistence type="inferred from homology"/>
<dbReference type="InterPro" id="IPR003439">
    <property type="entry name" value="ABC_transporter-like_ATP-bd"/>
</dbReference>
<dbReference type="CDD" id="cd03230">
    <property type="entry name" value="ABC_DR_subfamily_A"/>
    <property type="match status" value="1"/>
</dbReference>
<dbReference type="SUPFAM" id="SSF52540">
    <property type="entry name" value="P-loop containing nucleoside triphosphate hydrolases"/>
    <property type="match status" value="1"/>
</dbReference>
<keyword evidence="7" id="KW-1185">Reference proteome</keyword>
<reference evidence="6 7" key="1">
    <citation type="submission" date="2020-08" db="EMBL/GenBank/DDBJ databases">
        <title>A Genomic Blueprint of the Chicken Gut Microbiome.</title>
        <authorList>
            <person name="Gilroy R."/>
            <person name="Ravi A."/>
            <person name="Getino M."/>
            <person name="Pursley I."/>
            <person name="Horton D.L."/>
            <person name="Alikhan N.-F."/>
            <person name="Baker D."/>
            <person name="Gharbi K."/>
            <person name="Hall N."/>
            <person name="Watson M."/>
            <person name="Adriaenssens E.M."/>
            <person name="Foster-Nyarko E."/>
            <person name="Jarju S."/>
            <person name="Secka A."/>
            <person name="Antonio M."/>
            <person name="Oren A."/>
            <person name="Chaudhuri R."/>
            <person name="La Ragione R.M."/>
            <person name="Hildebrand F."/>
            <person name="Pallen M.J."/>
        </authorList>
    </citation>
    <scope>NUCLEOTIDE SEQUENCE [LARGE SCALE GENOMIC DNA]</scope>
    <source>
        <strain evidence="6 7">Sa1BUA2</strain>
    </source>
</reference>
<evidence type="ECO:0000256" key="2">
    <source>
        <dbReference type="ARBA" id="ARBA00022448"/>
    </source>
</evidence>
<keyword evidence="4 6" id="KW-0067">ATP-binding</keyword>
<dbReference type="RefSeq" id="WP_191812860.1">
    <property type="nucleotide sequence ID" value="NZ_JACSPV010000017.1"/>
</dbReference>
<accession>A0ABR8VM77</accession>
<evidence type="ECO:0000256" key="3">
    <source>
        <dbReference type="ARBA" id="ARBA00022741"/>
    </source>
</evidence>
<dbReference type="PANTHER" id="PTHR42711:SF5">
    <property type="entry name" value="ABC TRANSPORTER ATP-BINDING PROTEIN NATA"/>
    <property type="match status" value="1"/>
</dbReference>
<evidence type="ECO:0000313" key="6">
    <source>
        <dbReference type="EMBL" id="MBD8005681.1"/>
    </source>
</evidence>
<name>A0ABR8VM77_9BACI</name>
<organism evidence="6 7">
    <name type="scientific">Bacillus norwichensis</name>
    <dbReference type="NCBI Taxonomy" id="2762217"/>
    <lineage>
        <taxon>Bacteria</taxon>
        <taxon>Bacillati</taxon>
        <taxon>Bacillota</taxon>
        <taxon>Bacilli</taxon>
        <taxon>Bacillales</taxon>
        <taxon>Bacillaceae</taxon>
        <taxon>Bacillus</taxon>
    </lineage>
</organism>
<dbReference type="InterPro" id="IPR050763">
    <property type="entry name" value="ABC_transporter_ATP-binding"/>
</dbReference>
<comment type="similarity">
    <text evidence="1">Belongs to the ABC transporter superfamily.</text>
</comment>
<keyword evidence="3" id="KW-0547">Nucleotide-binding</keyword>
<evidence type="ECO:0000259" key="5">
    <source>
        <dbReference type="PROSITE" id="PS50893"/>
    </source>
</evidence>
<keyword evidence="2" id="KW-0813">Transport</keyword>
<dbReference type="EMBL" id="JACSPV010000017">
    <property type="protein sequence ID" value="MBD8005681.1"/>
    <property type="molecule type" value="Genomic_DNA"/>
</dbReference>
<dbReference type="PROSITE" id="PS00211">
    <property type="entry name" value="ABC_TRANSPORTER_1"/>
    <property type="match status" value="1"/>
</dbReference>
<feature type="domain" description="ABC transporter" evidence="5">
    <location>
        <begin position="4"/>
        <end position="229"/>
    </location>
</feature>
<sequence length="300" mass="33447">MPLLETVNLTKRFGKFTALDQVNLKVEKGEIFGFIGPNGAGKSTTIRVLLGVLKATNGEARIFGKDVWKAAVDIHRHLAYVPGDVHLWPNLTGGEVIDLLIKLKGANDRNKREQLIEMFHLDPSKKCGTYSKGNRQKVALIAAFSSDADLYILDEPTSGLDPLMENVFQECVLEAKKEGKSVLLSSHILSEVEKLCDRVGIIRQGKIIETGTLRELRHLTRNHIYVETLQPIKSLDRLEGVHQIETKDDGVTFQVDMESLDSAIKHVSQFGILKLESFPPTLEDLFLRHYAHDQKGGGDS</sequence>
<evidence type="ECO:0000256" key="4">
    <source>
        <dbReference type="ARBA" id="ARBA00022840"/>
    </source>
</evidence>
<gene>
    <name evidence="6" type="ORF">H9631_11345</name>
</gene>
<dbReference type="PROSITE" id="PS50893">
    <property type="entry name" value="ABC_TRANSPORTER_2"/>
    <property type="match status" value="1"/>
</dbReference>
<dbReference type="PANTHER" id="PTHR42711">
    <property type="entry name" value="ABC TRANSPORTER ATP-BINDING PROTEIN"/>
    <property type="match status" value="1"/>
</dbReference>
<dbReference type="Proteomes" id="UP000648182">
    <property type="component" value="Unassembled WGS sequence"/>
</dbReference>
<dbReference type="GO" id="GO:0005524">
    <property type="term" value="F:ATP binding"/>
    <property type="evidence" value="ECO:0007669"/>
    <property type="project" value="UniProtKB-KW"/>
</dbReference>